<evidence type="ECO:0000256" key="6">
    <source>
        <dbReference type="ARBA" id="ARBA00023049"/>
    </source>
</evidence>
<evidence type="ECO:0000256" key="2">
    <source>
        <dbReference type="ARBA" id="ARBA00022670"/>
    </source>
</evidence>
<keyword evidence="2" id="KW-0645">Protease</keyword>
<keyword evidence="6" id="KW-0482">Metalloprotease</keyword>
<dbReference type="GO" id="GO:0008237">
    <property type="term" value="F:metallopeptidase activity"/>
    <property type="evidence" value="ECO:0007669"/>
    <property type="project" value="UniProtKB-KW"/>
</dbReference>
<evidence type="ECO:0000313" key="11">
    <source>
        <dbReference type="Proteomes" id="UP000275012"/>
    </source>
</evidence>
<accession>A0A3M2HX90</accession>
<keyword evidence="7" id="KW-0732">Signal</keyword>
<proteinExistence type="predicted"/>
<evidence type="ECO:0000256" key="3">
    <source>
        <dbReference type="ARBA" id="ARBA00022723"/>
    </source>
</evidence>
<feature type="domain" description="Peptidase M16 C-terminal" evidence="9">
    <location>
        <begin position="210"/>
        <end position="386"/>
    </location>
</feature>
<dbReference type="GO" id="GO:0006508">
    <property type="term" value="P:proteolysis"/>
    <property type="evidence" value="ECO:0007669"/>
    <property type="project" value="UniProtKB-KW"/>
</dbReference>
<dbReference type="InterPro" id="IPR011249">
    <property type="entry name" value="Metalloenz_LuxS/M16"/>
</dbReference>
<dbReference type="Pfam" id="PF00675">
    <property type="entry name" value="Peptidase_M16"/>
    <property type="match status" value="1"/>
</dbReference>
<dbReference type="PANTHER" id="PTHR11851:SF149">
    <property type="entry name" value="GH01077P"/>
    <property type="match status" value="1"/>
</dbReference>
<dbReference type="SUPFAM" id="SSF63411">
    <property type="entry name" value="LuxS/MPP-like metallohydrolase"/>
    <property type="match status" value="2"/>
</dbReference>
<dbReference type="Proteomes" id="UP000275012">
    <property type="component" value="Unassembled WGS sequence"/>
</dbReference>
<gene>
    <name evidence="10" type="ORF">EBB59_07985</name>
</gene>
<dbReference type="Gene3D" id="3.30.830.10">
    <property type="entry name" value="Metalloenzyme, LuxS/M16 peptidase-like"/>
    <property type="match status" value="2"/>
</dbReference>
<feature type="signal peptide" evidence="7">
    <location>
        <begin position="1"/>
        <end position="36"/>
    </location>
</feature>
<dbReference type="GO" id="GO:0046872">
    <property type="term" value="F:metal ion binding"/>
    <property type="evidence" value="ECO:0007669"/>
    <property type="project" value="UniProtKB-KW"/>
</dbReference>
<evidence type="ECO:0000256" key="5">
    <source>
        <dbReference type="ARBA" id="ARBA00022833"/>
    </source>
</evidence>
<feature type="domain" description="Peptidase M16 N-terminal" evidence="8">
    <location>
        <begin position="96"/>
        <end position="193"/>
    </location>
</feature>
<evidence type="ECO:0000259" key="9">
    <source>
        <dbReference type="Pfam" id="PF05193"/>
    </source>
</evidence>
<dbReference type="AlphaFoldDB" id="A0A3M2HX90"/>
<keyword evidence="11" id="KW-1185">Reference proteome</keyword>
<evidence type="ECO:0000256" key="4">
    <source>
        <dbReference type="ARBA" id="ARBA00022801"/>
    </source>
</evidence>
<reference evidence="10 11" key="1">
    <citation type="submission" date="2018-10" db="EMBL/GenBank/DDBJ databases">
        <title>Proposal of Lysobacter pythonis sp. nov. isolated from royal pythons (Python regius).</title>
        <authorList>
            <person name="Hans-Juergen B."/>
            <person name="Huptas C."/>
            <person name="Sandra B."/>
            <person name="Igor L."/>
            <person name="Joachim S."/>
            <person name="Siegfried S."/>
            <person name="Mareike W."/>
            <person name="Peter K."/>
        </authorList>
    </citation>
    <scope>NUCLEOTIDE SEQUENCE [LARGE SCALE GENOMIC DNA]</scope>
    <source>
        <strain evidence="10 11">4284/11</strain>
    </source>
</reference>
<sequence length="460" mass="49084">MVRARGEKPMNLFRSSPLARGLFAAALLVAACAAQAAGMAERVQRTSVAGIDVIVYPMPVKDVVSVVGTMPLGDAQAAAKAANPAVPMLTAMLLEAGTRKRDKETISSLLTARGASVNWQPQARYLGFSARALRKDLDVVVGVVAEELREPAFSPEEFARARARMQAAEKEKRESTGARAFDALSSAVFSPDHPNAPVASERMLQALASATVDEVKAFHRANYGGRHMSIVFAGDIDLKSASAMVERAFAGWGGGHDFVRTSASAKTPSVYDIPIAMADKASATTVLGQATGLSQADPDYLPLAMGINVLGTGITGRLMSAVRVKEGLTYGIDAGHYGDDLADGLFAIDATFAPALLDRGVSSTRRELERWWKDGITAEELSARKSSMVGGYQNSLATTRGMAFMLAQTIRRGQPLDWMDAYPERIRALTLAQVNAAIRKHIDPKKMVLVKAGTLADPKH</sequence>
<name>A0A3M2HX90_9GAMM</name>
<dbReference type="InterPro" id="IPR011765">
    <property type="entry name" value="Pept_M16_N"/>
</dbReference>
<dbReference type="PROSITE" id="PS51257">
    <property type="entry name" value="PROKAR_LIPOPROTEIN"/>
    <property type="match status" value="1"/>
</dbReference>
<evidence type="ECO:0000313" key="10">
    <source>
        <dbReference type="EMBL" id="RMH92885.1"/>
    </source>
</evidence>
<feature type="chain" id="PRO_5018129325" evidence="7">
    <location>
        <begin position="37"/>
        <end position="460"/>
    </location>
</feature>
<keyword evidence="3" id="KW-0479">Metal-binding</keyword>
<evidence type="ECO:0000256" key="1">
    <source>
        <dbReference type="ARBA" id="ARBA00001947"/>
    </source>
</evidence>
<protein>
    <submittedName>
        <fullName evidence="10">Insulinase family protein</fullName>
    </submittedName>
</protein>
<dbReference type="InterPro" id="IPR007863">
    <property type="entry name" value="Peptidase_M16_C"/>
</dbReference>
<keyword evidence="4" id="KW-0378">Hydrolase</keyword>
<evidence type="ECO:0000256" key="7">
    <source>
        <dbReference type="SAM" id="SignalP"/>
    </source>
</evidence>
<dbReference type="Pfam" id="PF05193">
    <property type="entry name" value="Peptidase_M16_C"/>
    <property type="match status" value="1"/>
</dbReference>
<organism evidence="10 11">
    <name type="scientific">Solilutibacter pythonis</name>
    <dbReference type="NCBI Taxonomy" id="2483112"/>
    <lineage>
        <taxon>Bacteria</taxon>
        <taxon>Pseudomonadati</taxon>
        <taxon>Pseudomonadota</taxon>
        <taxon>Gammaproteobacteria</taxon>
        <taxon>Lysobacterales</taxon>
        <taxon>Lysobacteraceae</taxon>
        <taxon>Solilutibacter</taxon>
    </lineage>
</organism>
<evidence type="ECO:0000259" key="8">
    <source>
        <dbReference type="Pfam" id="PF00675"/>
    </source>
</evidence>
<dbReference type="PANTHER" id="PTHR11851">
    <property type="entry name" value="METALLOPROTEASE"/>
    <property type="match status" value="1"/>
</dbReference>
<comment type="caution">
    <text evidence="10">The sequence shown here is derived from an EMBL/GenBank/DDBJ whole genome shotgun (WGS) entry which is preliminary data.</text>
</comment>
<comment type="cofactor">
    <cofactor evidence="1">
        <name>Zn(2+)</name>
        <dbReference type="ChEBI" id="CHEBI:29105"/>
    </cofactor>
</comment>
<keyword evidence="5" id="KW-0862">Zinc</keyword>
<dbReference type="InterPro" id="IPR050361">
    <property type="entry name" value="MPP/UQCRC_Complex"/>
</dbReference>
<dbReference type="EMBL" id="RFLY01000009">
    <property type="protein sequence ID" value="RMH92885.1"/>
    <property type="molecule type" value="Genomic_DNA"/>
</dbReference>